<organism evidence="2 5">
    <name type="scientific">Hortaea werneckii</name>
    <name type="common">Black yeast</name>
    <name type="synonym">Cladosporium werneckii</name>
    <dbReference type="NCBI Taxonomy" id="91943"/>
    <lineage>
        <taxon>Eukaryota</taxon>
        <taxon>Fungi</taxon>
        <taxon>Dikarya</taxon>
        <taxon>Ascomycota</taxon>
        <taxon>Pezizomycotina</taxon>
        <taxon>Dothideomycetes</taxon>
        <taxon>Dothideomycetidae</taxon>
        <taxon>Mycosphaerellales</taxon>
        <taxon>Teratosphaeriaceae</taxon>
        <taxon>Hortaea</taxon>
    </lineage>
</organism>
<proteinExistence type="predicted"/>
<dbReference type="EMBL" id="QWIK01000162">
    <property type="protein sequence ID" value="RMY11704.1"/>
    <property type="molecule type" value="Genomic_DNA"/>
</dbReference>
<protein>
    <submittedName>
        <fullName evidence="2">Uncharacterized protein</fullName>
    </submittedName>
</protein>
<feature type="region of interest" description="Disordered" evidence="1">
    <location>
        <begin position="65"/>
        <end position="95"/>
    </location>
</feature>
<comment type="caution">
    <text evidence="2">The sequence shown here is derived from an EMBL/GenBank/DDBJ whole genome shotgun (WGS) entry which is preliminary data.</text>
</comment>
<dbReference type="AlphaFoldDB" id="A0A3M6Z902"/>
<evidence type="ECO:0000313" key="5">
    <source>
        <dbReference type="Proteomes" id="UP000282582"/>
    </source>
</evidence>
<reference evidence="4 5" key="1">
    <citation type="journal article" date="2018" name="BMC Genomics">
        <title>Genomic evidence for intraspecific hybridization in a clonal and extremely halotolerant yeast.</title>
        <authorList>
            <person name="Gostincar C."/>
            <person name="Stajich J.E."/>
            <person name="Zupancic J."/>
            <person name="Zalar P."/>
            <person name="Gunde-Cimerman N."/>
        </authorList>
    </citation>
    <scope>NUCLEOTIDE SEQUENCE [LARGE SCALE GENOMIC DNA]</scope>
    <source>
        <strain evidence="3 4">EXF-6651</strain>
        <strain evidence="2 5">EXF-6654</strain>
    </source>
</reference>
<gene>
    <name evidence="3" type="ORF">D0866_00819</name>
    <name evidence="2" type="ORF">D0868_02990</name>
</gene>
<accession>A0A3M6Z902</accession>
<evidence type="ECO:0000256" key="1">
    <source>
        <dbReference type="SAM" id="MobiDB-lite"/>
    </source>
</evidence>
<dbReference type="Proteomes" id="UP000276864">
    <property type="component" value="Unassembled WGS sequence"/>
</dbReference>
<feature type="compositionally biased region" description="Basic and acidic residues" evidence="1">
    <location>
        <begin position="353"/>
        <end position="366"/>
    </location>
</feature>
<feature type="region of interest" description="Disordered" evidence="1">
    <location>
        <begin position="339"/>
        <end position="366"/>
    </location>
</feature>
<evidence type="ECO:0000313" key="3">
    <source>
        <dbReference type="EMBL" id="RMY41097.1"/>
    </source>
</evidence>
<name>A0A3M6Z902_HORWE</name>
<evidence type="ECO:0000313" key="4">
    <source>
        <dbReference type="Proteomes" id="UP000276864"/>
    </source>
</evidence>
<dbReference type="Proteomes" id="UP000282582">
    <property type="component" value="Unassembled WGS sequence"/>
</dbReference>
<sequence length="490" mass="54664">METLTISLDGSSDNEVYNIAPLLDAELAKTYRFSISFLIDCDGTCRVETVTNLSITHRIFELATDGPSGEEESGSSKYAITADSAASPTRCKPPPGNNFVPKSLPLVLASNTESSDGKAYILRDPDDEEAGNVCIEGTMLGRRDLVFVFASEELETQEDRVCHFASSGKKHIYARQHRLTKFKPELPYGDGLNVTYECHRTLMSQKLTYDWPDGTSPMFSALVRNGATPWHAHYYRAIRSSSDRPLTPFTNTDIYSIIRREEKSEEKLNCSLHARQYHLRLASKSIHTFRSNTEFKIKGHTETYTLAPLPTYSIFSIGVSSPSRICDVDRDIDTLEATKYHESSNEELDDSETTAHNDAEADPEHETNDMLQEVVWGSDFAVGLSDNEPGVITFCLERSGEVFQAIPRAQIVQHGCRSGFVLMSEVEKSRTLAVRDHNLLHKIYNDGNTDEDAEEMVPVIQPLVGNDMHAIFQLICSENGDEIEASPLGD</sequence>
<dbReference type="VEuPathDB" id="FungiDB:BTJ68_15331"/>
<evidence type="ECO:0000313" key="2">
    <source>
        <dbReference type="EMBL" id="RMY11704.1"/>
    </source>
</evidence>
<dbReference type="EMBL" id="QWIM01000041">
    <property type="protein sequence ID" value="RMY41097.1"/>
    <property type="molecule type" value="Genomic_DNA"/>
</dbReference>